<dbReference type="EMBL" id="JABBHF010000003">
    <property type="protein sequence ID" value="NMH86997.1"/>
    <property type="molecule type" value="Genomic_DNA"/>
</dbReference>
<dbReference type="SUPFAM" id="SSF56601">
    <property type="entry name" value="beta-lactamase/transpeptidase-like"/>
    <property type="match status" value="1"/>
</dbReference>
<dbReference type="Pfam" id="PF00144">
    <property type="entry name" value="Beta-lactamase"/>
    <property type="match status" value="1"/>
</dbReference>
<organism evidence="2 3">
    <name type="scientific">Flavivirga algicola</name>
    <dbReference type="NCBI Taxonomy" id="2729136"/>
    <lineage>
        <taxon>Bacteria</taxon>
        <taxon>Pseudomonadati</taxon>
        <taxon>Bacteroidota</taxon>
        <taxon>Flavobacteriia</taxon>
        <taxon>Flavobacteriales</taxon>
        <taxon>Flavobacteriaceae</taxon>
        <taxon>Flavivirga</taxon>
    </lineage>
</organism>
<comment type="caution">
    <text evidence="2">The sequence shown here is derived from an EMBL/GenBank/DDBJ whole genome shotgun (WGS) entry which is preliminary data.</text>
</comment>
<dbReference type="InterPro" id="IPR012338">
    <property type="entry name" value="Beta-lactam/transpept-like"/>
</dbReference>
<keyword evidence="2" id="KW-0378">Hydrolase</keyword>
<dbReference type="PANTHER" id="PTHR46825:SF15">
    <property type="entry name" value="BETA-LACTAMASE-RELATED DOMAIN-CONTAINING PROTEIN"/>
    <property type="match status" value="1"/>
</dbReference>
<evidence type="ECO:0000313" key="3">
    <source>
        <dbReference type="Proteomes" id="UP000746690"/>
    </source>
</evidence>
<feature type="domain" description="Beta-lactamase-related" evidence="1">
    <location>
        <begin position="73"/>
        <end position="354"/>
    </location>
</feature>
<keyword evidence="3" id="KW-1185">Reference proteome</keyword>
<dbReference type="Gene3D" id="3.40.710.10">
    <property type="entry name" value="DD-peptidase/beta-lactamase superfamily"/>
    <property type="match status" value="1"/>
</dbReference>
<reference evidence="2 3" key="1">
    <citation type="submission" date="2020-04" db="EMBL/GenBank/DDBJ databases">
        <title>A Flavivirga sp. nov.</title>
        <authorList>
            <person name="Sun X."/>
        </authorList>
    </citation>
    <scope>NUCLEOTIDE SEQUENCE [LARGE SCALE GENOMIC DNA]</scope>
    <source>
        <strain evidence="2 3">Y03</strain>
    </source>
</reference>
<evidence type="ECO:0000259" key="1">
    <source>
        <dbReference type="Pfam" id="PF00144"/>
    </source>
</evidence>
<sequence>MALIFISCQHNNELNKNQKEFKKKHPLFSSQFENQIKNIYKEKALFGDFMFAVVDENGLAYSFTLNRDILEGNKTSLTNNSPIYIASHTKSFTGTLLKILEEKGELDLNHSLAHYLPELNYSDSVDTKTINLKSLLNHTHGTMSLPLIWKTAFIGYSGEDAELVNDLNTDFRYDPSHKFRYSNVGPIIAGLVVDEVTGNTWKDEMKRYIFEPLKMNNTSTYVTDFDFNEIRPSVTATKEIGIIETGFYKKDITMHASGGIISTLNDLSKWLNVNMKQDEILLSKNSWADLHTSTTEQDREYFTYKRIGYSLGWDIAKYQNNTILTRFGGLAGISFHISFLPNKNIGIIAFSTDSRANILPHLMANYAYNQLNSLPADSIFKEEKKKFSEVFEKKNKKLDFNASDILENDPSHSILGVYQNKLGWPKISITKKDNYYIFNWGVLNGKIYKTEKGKLLTRLGVLNRTFEIKNDSLLTGSLIYIKVKE</sequence>
<dbReference type="InterPro" id="IPR050491">
    <property type="entry name" value="AmpC-like"/>
</dbReference>
<evidence type="ECO:0000313" key="2">
    <source>
        <dbReference type="EMBL" id="NMH86997.1"/>
    </source>
</evidence>
<name>A0ABX1RTY2_9FLAO</name>
<protein>
    <submittedName>
        <fullName evidence="2">Serine hydrolase</fullName>
    </submittedName>
</protein>
<proteinExistence type="predicted"/>
<dbReference type="PANTHER" id="PTHR46825">
    <property type="entry name" value="D-ALANYL-D-ALANINE-CARBOXYPEPTIDASE/ENDOPEPTIDASE AMPH"/>
    <property type="match status" value="1"/>
</dbReference>
<dbReference type="GO" id="GO:0016787">
    <property type="term" value="F:hydrolase activity"/>
    <property type="evidence" value="ECO:0007669"/>
    <property type="project" value="UniProtKB-KW"/>
</dbReference>
<dbReference type="Proteomes" id="UP000746690">
    <property type="component" value="Unassembled WGS sequence"/>
</dbReference>
<gene>
    <name evidence="2" type="ORF">HHX25_05735</name>
</gene>
<accession>A0ABX1RTY2</accession>
<dbReference type="InterPro" id="IPR001466">
    <property type="entry name" value="Beta-lactam-related"/>
</dbReference>